<name>A0A3N6NLE0_9CYAN</name>
<gene>
    <name evidence="1" type="ORF">D5R40_23620</name>
</gene>
<keyword evidence="2" id="KW-1185">Reference proteome</keyword>
<dbReference type="EMBL" id="RCBY01000173">
    <property type="protein sequence ID" value="RQH30783.1"/>
    <property type="molecule type" value="Genomic_DNA"/>
</dbReference>
<organism evidence="1 2">
    <name type="scientific">Okeania hirsuta</name>
    <dbReference type="NCBI Taxonomy" id="1458930"/>
    <lineage>
        <taxon>Bacteria</taxon>
        <taxon>Bacillati</taxon>
        <taxon>Cyanobacteriota</taxon>
        <taxon>Cyanophyceae</taxon>
        <taxon>Oscillatoriophycideae</taxon>
        <taxon>Oscillatoriales</taxon>
        <taxon>Microcoleaceae</taxon>
        <taxon>Okeania</taxon>
    </lineage>
</organism>
<reference evidence="1 2" key="1">
    <citation type="journal article" date="2018" name="ACS Chem. Biol.">
        <title>Ketoreductase domain dysfunction expands chemodiversity: malyngamide biosynthesis in the cyanobacterium Okeania hirsuta.</title>
        <authorList>
            <person name="Moss N.A."/>
            <person name="Leao T."/>
            <person name="Rankin M."/>
            <person name="McCullough T.M."/>
            <person name="Qu P."/>
            <person name="Korobeynikov A."/>
            <person name="Smith J.L."/>
            <person name="Gerwick L."/>
            <person name="Gerwick W.H."/>
        </authorList>
    </citation>
    <scope>NUCLEOTIDE SEQUENCE [LARGE SCALE GENOMIC DNA]</scope>
    <source>
        <strain evidence="1 2">PAB10Feb10-1</strain>
    </source>
</reference>
<accession>A0A3N6NLE0</accession>
<dbReference type="RefSeq" id="WP_124146010.1">
    <property type="nucleotide sequence ID" value="NZ_CAWOKI010000133.1"/>
</dbReference>
<dbReference type="OrthoDB" id="396512at2"/>
<dbReference type="Proteomes" id="UP000269154">
    <property type="component" value="Unassembled WGS sequence"/>
</dbReference>
<comment type="caution">
    <text evidence="1">The sequence shown here is derived from an EMBL/GenBank/DDBJ whole genome shotgun (WGS) entry which is preliminary data.</text>
</comment>
<dbReference type="AlphaFoldDB" id="A0A3N6NLE0"/>
<protein>
    <submittedName>
        <fullName evidence="1">Uncharacterized protein</fullName>
    </submittedName>
</protein>
<sequence length="67" mass="7856">MAKIHIWQEETKIIDNLVHVSTTIEMSNQSQVNLWYRFYLKYQEDINTNCDSFVIATILLAMSQGCD</sequence>
<proteinExistence type="predicted"/>
<evidence type="ECO:0000313" key="1">
    <source>
        <dbReference type="EMBL" id="RQH30783.1"/>
    </source>
</evidence>
<evidence type="ECO:0000313" key="2">
    <source>
        <dbReference type="Proteomes" id="UP000269154"/>
    </source>
</evidence>